<dbReference type="InterPro" id="IPR001753">
    <property type="entry name" value="Enoyl-CoA_hydra/iso"/>
</dbReference>
<name>A0A813H5T2_POLGL</name>
<dbReference type="SUPFAM" id="SSF52096">
    <property type="entry name" value="ClpP/crotonase"/>
    <property type="match status" value="1"/>
</dbReference>
<sequence>AEVLLHSGRLDLEALQKAAVLFRDLGDRASEAAVLLMLASSQILTGDAKDAAKSARNARDMLRSLGSAKSAEVFALQALLSASVLTQDLDEALRSSREIVKACRHVEDQKAEAVALEQLARVHLACDDPGQAVRAAEEAVSVASSTVPADHQAQAAALCTLARVHGCRGKPAAALRAAQQLLALPGRERGSRGEALALLVAAEANPASAAAVVAARDARGVFQQLKDSPPLGEAAALLALANALLVQAQRQPEEALKAAGEAAALFRAAGRRQGEAVALCAVAAAQLLREDGHAAAGAAGDALRLFKESEKAMAAVWGRPTRDAKAGESAGETRARQLLGHSQLASLVPTPARLFFDENSCAHLELNELATQDSLEAAVATLHNMAHIRKNVSAIVMHLEGSPGPANLHSYALCSGNFLVGLRSVGVPLILACWGKIAGPSWSLALACDYRIAANDTMFILPVIAPPECLGDLVGQAVAAELCLGTGTMSAQIMQEMGIFQQCRPGREETQKAASEMAKRIASFPSLACKQTMSLLSVPAVKYTAVGAFKMPD</sequence>
<accession>A0A813H5T2</accession>
<dbReference type="EMBL" id="CAJNNV010030661">
    <property type="protein sequence ID" value="CAE8633194.1"/>
    <property type="molecule type" value="Genomic_DNA"/>
</dbReference>
<dbReference type="PANTHER" id="PTHR10098">
    <property type="entry name" value="RAPSYN-RELATED"/>
    <property type="match status" value="1"/>
</dbReference>
<dbReference type="InterPro" id="IPR029045">
    <property type="entry name" value="ClpP/crotonase-like_dom_sf"/>
</dbReference>
<dbReference type="SUPFAM" id="SSF48452">
    <property type="entry name" value="TPR-like"/>
    <property type="match status" value="1"/>
</dbReference>
<dbReference type="InterPro" id="IPR011990">
    <property type="entry name" value="TPR-like_helical_dom_sf"/>
</dbReference>
<dbReference type="OrthoDB" id="410037at2759"/>
<reference evidence="1" key="1">
    <citation type="submission" date="2021-02" db="EMBL/GenBank/DDBJ databases">
        <authorList>
            <person name="Dougan E. K."/>
            <person name="Rhodes N."/>
            <person name="Thang M."/>
            <person name="Chan C."/>
        </authorList>
    </citation>
    <scope>NUCLEOTIDE SEQUENCE</scope>
</reference>
<evidence type="ECO:0000313" key="1">
    <source>
        <dbReference type="EMBL" id="CAE8633194.1"/>
    </source>
</evidence>
<protein>
    <submittedName>
        <fullName evidence="1">Uncharacterized protein</fullName>
    </submittedName>
</protein>
<evidence type="ECO:0000313" key="2">
    <source>
        <dbReference type="Proteomes" id="UP000654075"/>
    </source>
</evidence>
<comment type="caution">
    <text evidence="1">The sequence shown here is derived from an EMBL/GenBank/DDBJ whole genome shotgun (WGS) entry which is preliminary data.</text>
</comment>
<dbReference type="Gene3D" id="1.25.40.10">
    <property type="entry name" value="Tetratricopeptide repeat domain"/>
    <property type="match status" value="2"/>
</dbReference>
<dbReference type="Gene3D" id="3.90.226.10">
    <property type="entry name" value="2-enoyl-CoA Hydratase, Chain A, domain 1"/>
    <property type="match status" value="1"/>
</dbReference>
<gene>
    <name evidence="1" type="ORF">PGLA1383_LOCUS49100</name>
</gene>
<dbReference type="Proteomes" id="UP000654075">
    <property type="component" value="Unassembled WGS sequence"/>
</dbReference>
<keyword evidence="2" id="KW-1185">Reference proteome</keyword>
<feature type="non-terminal residue" evidence="1">
    <location>
        <position position="1"/>
    </location>
</feature>
<proteinExistence type="predicted"/>
<dbReference type="AlphaFoldDB" id="A0A813H5T2"/>
<dbReference type="Pfam" id="PF00378">
    <property type="entry name" value="ECH_1"/>
    <property type="match status" value="1"/>
</dbReference>
<dbReference type="PANTHER" id="PTHR10098:SF108">
    <property type="entry name" value="TETRATRICOPEPTIDE REPEAT PROTEIN 28"/>
    <property type="match status" value="1"/>
</dbReference>
<organism evidence="1 2">
    <name type="scientific">Polarella glacialis</name>
    <name type="common">Dinoflagellate</name>
    <dbReference type="NCBI Taxonomy" id="89957"/>
    <lineage>
        <taxon>Eukaryota</taxon>
        <taxon>Sar</taxon>
        <taxon>Alveolata</taxon>
        <taxon>Dinophyceae</taxon>
        <taxon>Suessiales</taxon>
        <taxon>Suessiaceae</taxon>
        <taxon>Polarella</taxon>
    </lineage>
</organism>